<organism evidence="10">
    <name type="scientific">Streptococcus oralis</name>
    <dbReference type="NCBI Taxonomy" id="1303"/>
    <lineage>
        <taxon>Bacteria</taxon>
        <taxon>Bacillati</taxon>
        <taxon>Bacillota</taxon>
        <taxon>Bacilli</taxon>
        <taxon>Lactobacillales</taxon>
        <taxon>Streptococcaceae</taxon>
        <taxon>Streptococcus</taxon>
    </lineage>
</organism>
<dbReference type="Gene3D" id="3.40.50.1820">
    <property type="entry name" value="alpha/beta hydrolase"/>
    <property type="match status" value="1"/>
</dbReference>
<accession>A0A6N3ALA7</accession>
<evidence type="ECO:0000256" key="2">
    <source>
        <dbReference type="ARBA" id="ARBA00022525"/>
    </source>
</evidence>
<dbReference type="SUPFAM" id="SSF49785">
    <property type="entry name" value="Galactose-binding domain-like"/>
    <property type="match status" value="1"/>
</dbReference>
<dbReference type="EMBL" id="CACRUL010000012">
    <property type="protein sequence ID" value="VYT92391.1"/>
    <property type="molecule type" value="Genomic_DNA"/>
</dbReference>
<proteinExistence type="predicted"/>
<feature type="region of interest" description="Disordered" evidence="6">
    <location>
        <begin position="32"/>
        <end position="138"/>
    </location>
</feature>
<evidence type="ECO:0000256" key="3">
    <source>
        <dbReference type="ARBA" id="ARBA00022729"/>
    </source>
</evidence>
<dbReference type="Pfam" id="PF08530">
    <property type="entry name" value="PepX_C"/>
    <property type="match status" value="1"/>
</dbReference>
<keyword evidence="1" id="KW-0134">Cell wall</keyword>
<keyword evidence="7" id="KW-1133">Transmembrane helix</keyword>
<keyword evidence="3 8" id="KW-0732">Signal</keyword>
<dbReference type="Gene3D" id="1.10.246.70">
    <property type="match status" value="1"/>
</dbReference>
<feature type="signal peptide" evidence="8">
    <location>
        <begin position="1"/>
        <end position="26"/>
    </location>
</feature>
<evidence type="ECO:0000256" key="4">
    <source>
        <dbReference type="ARBA" id="ARBA00022801"/>
    </source>
</evidence>
<evidence type="ECO:0000259" key="9">
    <source>
        <dbReference type="SMART" id="SM00939"/>
    </source>
</evidence>
<evidence type="ECO:0000256" key="8">
    <source>
        <dbReference type="SAM" id="SignalP"/>
    </source>
</evidence>
<keyword evidence="2" id="KW-0964">Secreted</keyword>
<gene>
    <name evidence="10" type="primary">pepX_1</name>
    <name evidence="10" type="ORF">SRLFYP117_00575</name>
</gene>
<dbReference type="InterPro" id="IPR013736">
    <property type="entry name" value="Xaa-Pro_dipept_C"/>
</dbReference>
<dbReference type="Gene3D" id="2.60.120.260">
    <property type="entry name" value="Galactose-binding domain-like"/>
    <property type="match status" value="1"/>
</dbReference>
<dbReference type="SUPFAM" id="SSF53474">
    <property type="entry name" value="alpha/beta-Hydrolases"/>
    <property type="match status" value="1"/>
</dbReference>
<dbReference type="InterPro" id="IPR000383">
    <property type="entry name" value="Xaa-Pro-like_dom"/>
</dbReference>
<sequence>MKKKTVVSMVASSLLLAPFVLNQVVAADENPPELAPTKEVVTQVAPEPVASEGAASQSQTDQSASGPSVDPKKEVETSEPAGPSPIAPAEAEETGQTVGQEKTVTVTEKTNLPQAPQGAGVPASPAASTGTSTPATGQALTSYTGSLANSELKDKELTVQNAVDELLQWAAKDPKQAGQSAADRERFAKSLGMISTQEDLNRKVSQEELTNMYSIAKKLYDAYRSEKKAPLFLNGRAQPIFPYTSGEKSDEDYHYEDSEIVRFPVYVETDYDTDADGKRDLVKAIVQLPKAVARGDFKAATILEARPYVAGTLDENYVTLESLGLPTDGSYDMKKLRNQPAKRQAVGNSSTVDAAKKAKASDWYYYSPYEYIYDYENLNWYDYFLVRGYAFISSAGLGTKGSEGFNTTGSDLEINAFKNIIEWVNGKRKAYTDKTSNVEIKADWATGNVAMTGLSWAGTTTFGVASTGVEGLKTIVPAAGIASWYDYFNSQGTAYGNPPYSDLSWLSLYVGTRILDEKDWAGIWQNYANYINQLNKDQNAHERNYSDVWKERDYTLHPEKFKTSALLVHGLNDDNVKTKHFELMYDALKKAGQNVKLYLHQGDHVYPAAMSRGYGIQANGQDFYDLLNTWLSHYLYGVENQVDKLPAVLAQNNYDPSKWTTYDNWKTSQRLFLNAQSKRLEETISSDYAGAGIEIAKRNETVSQGSSKANMTFVSEVTEDTTIKGHIPVHFKAALAKGQSKNFQINALLVDVSDEEFDVVGNGGVKADKKADGFWMGSNLSNLSVAEFETIKTKYKVIAKGWINLANPESGYDSASSRNSIEPKVGEFHDYTVHLQPNLYTVKKGHKLALVFNTYDPSDLTVENPYEVTFKTDSIRATIPIVEGTRSQVATYLPNAADTAYAALPEIQGAKLVEPAVHYIEEYHLPVLPEPERYGRSEIPAGTNLRPLVKTAEKETAKPESLSVSYGQTFVYETGKAVVQAQEKAGQLPQTGTEKEWIGFYGLGTLLLSSLLFWKKKKEDVQG</sequence>
<feature type="compositionally biased region" description="Low complexity" evidence="6">
    <location>
        <begin position="122"/>
        <end position="137"/>
    </location>
</feature>
<feature type="compositionally biased region" description="Low complexity" evidence="6">
    <location>
        <begin position="54"/>
        <end position="65"/>
    </location>
</feature>
<name>A0A6N3ALA7_STROR</name>
<evidence type="ECO:0000256" key="6">
    <source>
        <dbReference type="SAM" id="MobiDB-lite"/>
    </source>
</evidence>
<keyword evidence="5" id="KW-0572">Peptidoglycan-anchor</keyword>
<dbReference type="RefSeq" id="WP_156676570.1">
    <property type="nucleotide sequence ID" value="NZ_CACRUL010000012.1"/>
</dbReference>
<dbReference type="GO" id="GO:0008239">
    <property type="term" value="F:dipeptidyl-peptidase activity"/>
    <property type="evidence" value="ECO:0007669"/>
    <property type="project" value="UniProtKB-EC"/>
</dbReference>
<dbReference type="AlphaFoldDB" id="A0A6N3ALA7"/>
<dbReference type="EC" id="3.4.14.11" evidence="10"/>
<protein>
    <submittedName>
        <fullName evidence="10">Xaa-Pro dipeptidyl-peptidase</fullName>
        <ecNumber evidence="10">3.4.14.11</ecNumber>
    </submittedName>
</protein>
<evidence type="ECO:0000256" key="5">
    <source>
        <dbReference type="ARBA" id="ARBA00023088"/>
    </source>
</evidence>
<keyword evidence="7" id="KW-0812">Transmembrane</keyword>
<evidence type="ECO:0000256" key="1">
    <source>
        <dbReference type="ARBA" id="ARBA00022512"/>
    </source>
</evidence>
<keyword evidence="7" id="KW-0472">Membrane</keyword>
<evidence type="ECO:0000313" key="10">
    <source>
        <dbReference type="EMBL" id="VYT92391.1"/>
    </source>
</evidence>
<keyword evidence="4 10" id="KW-0378">Hydrolase</keyword>
<feature type="compositionally biased region" description="Polar residues" evidence="6">
    <location>
        <begin position="94"/>
        <end position="114"/>
    </location>
</feature>
<dbReference type="InterPro" id="IPR029058">
    <property type="entry name" value="AB_hydrolase_fold"/>
</dbReference>
<feature type="chain" id="PRO_5026945166" evidence="8">
    <location>
        <begin position="27"/>
        <end position="1023"/>
    </location>
</feature>
<feature type="transmembrane region" description="Helical" evidence="7">
    <location>
        <begin position="997"/>
        <end position="1014"/>
    </location>
</feature>
<dbReference type="InterPro" id="IPR008979">
    <property type="entry name" value="Galactose-bd-like_sf"/>
</dbReference>
<reference evidence="10" key="1">
    <citation type="submission" date="2019-11" db="EMBL/GenBank/DDBJ databases">
        <authorList>
            <person name="Feng L."/>
        </authorList>
    </citation>
    <scope>NUCLEOTIDE SEQUENCE</scope>
    <source>
        <strain evidence="10">SrubneriLFYP117</strain>
    </source>
</reference>
<dbReference type="Pfam" id="PF00746">
    <property type="entry name" value="Gram_pos_anchor"/>
    <property type="match status" value="1"/>
</dbReference>
<evidence type="ECO:0000256" key="7">
    <source>
        <dbReference type="SAM" id="Phobius"/>
    </source>
</evidence>
<dbReference type="SMART" id="SM00939">
    <property type="entry name" value="PepX_C"/>
    <property type="match status" value="1"/>
</dbReference>
<dbReference type="Pfam" id="PF02129">
    <property type="entry name" value="Peptidase_S15"/>
    <property type="match status" value="1"/>
</dbReference>
<dbReference type="InterPro" id="IPR019931">
    <property type="entry name" value="LPXTG_anchor"/>
</dbReference>
<dbReference type="NCBIfam" id="TIGR01167">
    <property type="entry name" value="LPXTG_anchor"/>
    <property type="match status" value="1"/>
</dbReference>
<feature type="domain" description="Xaa-Pro dipeptidyl-peptidase C-terminal" evidence="9">
    <location>
        <begin position="628"/>
        <end position="890"/>
    </location>
</feature>